<reference evidence="2 3" key="1">
    <citation type="submission" date="2019-02" db="EMBL/GenBank/DDBJ databases">
        <title>Genome sequencing of the rare red list fungi Phellinidium pouzarii.</title>
        <authorList>
            <person name="Buettner E."/>
            <person name="Kellner H."/>
        </authorList>
    </citation>
    <scope>NUCLEOTIDE SEQUENCE [LARGE SCALE GENOMIC DNA]</scope>
    <source>
        <strain evidence="2 3">DSM 108285</strain>
    </source>
</reference>
<dbReference type="GO" id="GO:0003677">
    <property type="term" value="F:DNA binding"/>
    <property type="evidence" value="ECO:0007669"/>
    <property type="project" value="InterPro"/>
</dbReference>
<name>A0A4S4LHE4_9AGAM</name>
<dbReference type="Gene3D" id="1.10.10.10">
    <property type="entry name" value="Winged helix-like DNA-binding domain superfamily/Winged helix DNA-binding domain"/>
    <property type="match status" value="1"/>
</dbReference>
<dbReference type="InterPro" id="IPR009057">
    <property type="entry name" value="Homeodomain-like_sf"/>
</dbReference>
<dbReference type="GO" id="GO:0004803">
    <property type="term" value="F:transposase activity"/>
    <property type="evidence" value="ECO:0007669"/>
    <property type="project" value="InterPro"/>
</dbReference>
<dbReference type="GO" id="GO:0006313">
    <property type="term" value="P:DNA transposition"/>
    <property type="evidence" value="ECO:0007669"/>
    <property type="project" value="InterPro"/>
</dbReference>
<proteinExistence type="predicted"/>
<dbReference type="Pfam" id="PF01527">
    <property type="entry name" value="HTH_Tnp_1"/>
    <property type="match status" value="1"/>
</dbReference>
<keyword evidence="3" id="KW-1185">Reference proteome</keyword>
<dbReference type="OrthoDB" id="2142724at2759"/>
<dbReference type="Proteomes" id="UP000308199">
    <property type="component" value="Unassembled WGS sequence"/>
</dbReference>
<evidence type="ECO:0000313" key="3">
    <source>
        <dbReference type="Proteomes" id="UP000308199"/>
    </source>
</evidence>
<evidence type="ECO:0008006" key="4">
    <source>
        <dbReference type="Google" id="ProtNLM"/>
    </source>
</evidence>
<dbReference type="SUPFAM" id="SSF46689">
    <property type="entry name" value="Homeodomain-like"/>
    <property type="match status" value="1"/>
</dbReference>
<comment type="caution">
    <text evidence="2">The sequence shown here is derived from an EMBL/GenBank/DDBJ whole genome shotgun (WGS) entry which is preliminary data.</text>
</comment>
<sequence length="276" mass="30978">MGNRRHVSPAVKEEVARLSLDPGLRVSDIARETGVSENTVRRTLDKWRMRGRATEVRPPAPKGRPSALQQRELEVRHVNGSLELSDRIEGEGNCGQFLERRAREAPNMALSDLRIALHTEFAVEISVTTIYHTLHKLGLMYNDSERCLAASQNETHEIHDEEEEESTPAPKRTFEEIDKERRAQFLLRAQQPEAILIALSYAGVLDVSISTGTNAAAVFVSRVLDAMRTFPSPHSVLIFDAARVHITAALKEQEGELSARHVHLSQNQRIVAYSKH</sequence>
<evidence type="ECO:0000313" key="2">
    <source>
        <dbReference type="EMBL" id="THH11145.1"/>
    </source>
</evidence>
<gene>
    <name evidence="2" type="ORF">EW145_g845</name>
</gene>
<dbReference type="InterPro" id="IPR036388">
    <property type="entry name" value="WH-like_DNA-bd_sf"/>
</dbReference>
<feature type="region of interest" description="Disordered" evidence="1">
    <location>
        <begin position="152"/>
        <end position="171"/>
    </location>
</feature>
<dbReference type="EMBL" id="SGPK01000019">
    <property type="protein sequence ID" value="THH11145.1"/>
    <property type="molecule type" value="Genomic_DNA"/>
</dbReference>
<protein>
    <recommendedName>
        <fullName evidence="4">Tc1-like transposase DDE domain-containing protein</fullName>
    </recommendedName>
</protein>
<accession>A0A4S4LHE4</accession>
<dbReference type="AlphaFoldDB" id="A0A4S4LHE4"/>
<evidence type="ECO:0000256" key="1">
    <source>
        <dbReference type="SAM" id="MobiDB-lite"/>
    </source>
</evidence>
<dbReference type="InterPro" id="IPR002514">
    <property type="entry name" value="Transposase_8"/>
</dbReference>
<organism evidence="2 3">
    <name type="scientific">Phellinidium pouzarii</name>
    <dbReference type="NCBI Taxonomy" id="167371"/>
    <lineage>
        <taxon>Eukaryota</taxon>
        <taxon>Fungi</taxon>
        <taxon>Dikarya</taxon>
        <taxon>Basidiomycota</taxon>
        <taxon>Agaricomycotina</taxon>
        <taxon>Agaricomycetes</taxon>
        <taxon>Hymenochaetales</taxon>
        <taxon>Hymenochaetaceae</taxon>
        <taxon>Phellinidium</taxon>
    </lineage>
</organism>